<dbReference type="SMART" id="SM00132">
    <property type="entry name" value="LIM"/>
    <property type="match status" value="1"/>
</dbReference>
<evidence type="ECO:0000259" key="9">
    <source>
        <dbReference type="PROSITE" id="PS50002"/>
    </source>
</evidence>
<keyword evidence="1 7" id="KW-0728">SH3 domain</keyword>
<feature type="region of interest" description="Disordered" evidence="8">
    <location>
        <begin position="130"/>
        <end position="192"/>
    </location>
</feature>
<organism evidence="12 14">
    <name type="scientific">Bursaphelenchus xylophilus</name>
    <name type="common">Pinewood nematode worm</name>
    <name type="synonym">Aphelenchoides xylophilus</name>
    <dbReference type="NCBI Taxonomy" id="6326"/>
    <lineage>
        <taxon>Eukaryota</taxon>
        <taxon>Metazoa</taxon>
        <taxon>Ecdysozoa</taxon>
        <taxon>Nematoda</taxon>
        <taxon>Chromadorea</taxon>
        <taxon>Rhabditida</taxon>
        <taxon>Tylenchina</taxon>
        <taxon>Tylenchomorpha</taxon>
        <taxon>Aphelenchoidea</taxon>
        <taxon>Aphelenchoididae</taxon>
        <taxon>Bursaphelenchus</taxon>
    </lineage>
</organism>
<dbReference type="PRINTS" id="PR00499">
    <property type="entry name" value="P67PHOX"/>
</dbReference>
<keyword evidence="4 6" id="KW-0862">Zinc</keyword>
<accession>A0A1I7RZZ6</accession>
<dbReference type="PANTHER" id="PTHR46218:SF4">
    <property type="entry name" value="LIM AND SH3 DOMAIN PROTEIN LASP"/>
    <property type="match status" value="1"/>
</dbReference>
<evidence type="ECO:0000313" key="14">
    <source>
        <dbReference type="WBParaSite" id="BXY_0631900.1"/>
    </source>
</evidence>
<dbReference type="Proteomes" id="UP000659654">
    <property type="component" value="Unassembled WGS sequence"/>
</dbReference>
<dbReference type="SUPFAM" id="SSF57716">
    <property type="entry name" value="Glucocorticoid receptor-like (DNA-binding domain)"/>
    <property type="match status" value="2"/>
</dbReference>
<dbReference type="GO" id="GO:0051015">
    <property type="term" value="F:actin filament binding"/>
    <property type="evidence" value="ECO:0007669"/>
    <property type="project" value="TreeGrafter"/>
</dbReference>
<dbReference type="Proteomes" id="UP000582659">
    <property type="component" value="Unassembled WGS sequence"/>
</dbReference>
<evidence type="ECO:0000256" key="4">
    <source>
        <dbReference type="ARBA" id="ARBA00022833"/>
    </source>
</evidence>
<dbReference type="InterPro" id="IPR000900">
    <property type="entry name" value="Nebulin_repeat"/>
</dbReference>
<dbReference type="SMART" id="SM00326">
    <property type="entry name" value="SH3"/>
    <property type="match status" value="1"/>
</dbReference>
<dbReference type="GO" id="GO:0046872">
    <property type="term" value="F:metal ion binding"/>
    <property type="evidence" value="ECO:0007669"/>
    <property type="project" value="UniProtKB-KW"/>
</dbReference>
<dbReference type="GO" id="GO:0005925">
    <property type="term" value="C:focal adhesion"/>
    <property type="evidence" value="ECO:0007669"/>
    <property type="project" value="TreeGrafter"/>
</dbReference>
<protein>
    <submittedName>
        <fullName evidence="11">(pine wood nematode) hypothetical protein</fullName>
    </submittedName>
</protein>
<dbReference type="SUPFAM" id="SSF50044">
    <property type="entry name" value="SH3-domain"/>
    <property type="match status" value="1"/>
</dbReference>
<dbReference type="SMR" id="A0A1I7RZZ6"/>
<dbReference type="PROSITE" id="PS50023">
    <property type="entry name" value="LIM_DOMAIN_2"/>
    <property type="match status" value="1"/>
</dbReference>
<dbReference type="PROSITE" id="PS51216">
    <property type="entry name" value="NEBULIN"/>
    <property type="match status" value="1"/>
</dbReference>
<feature type="domain" description="SH3" evidence="9">
    <location>
        <begin position="199"/>
        <end position="260"/>
    </location>
</feature>
<evidence type="ECO:0000256" key="2">
    <source>
        <dbReference type="ARBA" id="ARBA00022723"/>
    </source>
</evidence>
<sequence length="268" mass="29855">MQKCAREECGKTVYPMEELKCLDKIWHKGCFKCTSCGMTLNMKNYKGYNKMPYCDPHYPKTVATSVVDTPDMQRVAQNTKLQSQVAYHLEYEKNKGHKTDIVDDPELKRHAQNTKNASQVLYTGEIDKKQKQELVRPKEDPNAAPKEEPKKIGSISDYDPVNGNFGSLGGKQAEPVAVSPTPSTGSEKKVKKVKKSTKNAGFSVKCLYDYTAADSDEISFKEGDIIVNCQTVDEGWMTGTHQKSLAHGMLPANYVEKISVPTGAYKLS</sequence>
<evidence type="ECO:0000256" key="8">
    <source>
        <dbReference type="SAM" id="MobiDB-lite"/>
    </source>
</evidence>
<dbReference type="CDD" id="cd09447">
    <property type="entry name" value="LIM_LASP"/>
    <property type="match status" value="1"/>
</dbReference>
<evidence type="ECO:0000313" key="12">
    <source>
        <dbReference type="Proteomes" id="UP000095284"/>
    </source>
</evidence>
<dbReference type="Pfam" id="PF00412">
    <property type="entry name" value="LIM"/>
    <property type="match status" value="1"/>
</dbReference>
<keyword evidence="3" id="KW-0677">Repeat</keyword>
<dbReference type="EMBL" id="CAJFDI010000003">
    <property type="protein sequence ID" value="CAD5222096.1"/>
    <property type="molecule type" value="Genomic_DNA"/>
</dbReference>
<dbReference type="Pfam" id="PF14604">
    <property type="entry name" value="SH3_9"/>
    <property type="match status" value="1"/>
</dbReference>
<gene>
    <name evidence="11" type="ORF">BXYJ_LOCUS7064</name>
</gene>
<dbReference type="EMBL" id="CAJFCV020000003">
    <property type="protein sequence ID" value="CAG9109126.1"/>
    <property type="molecule type" value="Genomic_DNA"/>
</dbReference>
<evidence type="ECO:0000313" key="13">
    <source>
        <dbReference type="Proteomes" id="UP000659654"/>
    </source>
</evidence>
<dbReference type="FunFam" id="2.10.110.10:FF:000087">
    <property type="entry name" value="LIM zinc-binding domain-containing Nebulette"/>
    <property type="match status" value="1"/>
</dbReference>
<keyword evidence="5 6" id="KW-0440">LIM domain</keyword>
<dbReference type="OrthoDB" id="191061at2759"/>
<keyword evidence="13" id="KW-1185">Reference proteome</keyword>
<dbReference type="SMART" id="SM00227">
    <property type="entry name" value="NEBU"/>
    <property type="match status" value="2"/>
</dbReference>
<dbReference type="PANTHER" id="PTHR46218">
    <property type="entry name" value="LASP"/>
    <property type="match status" value="1"/>
</dbReference>
<evidence type="ECO:0000259" key="10">
    <source>
        <dbReference type="PROSITE" id="PS50023"/>
    </source>
</evidence>
<feature type="compositionally biased region" description="Basic and acidic residues" evidence="8">
    <location>
        <begin position="130"/>
        <end position="151"/>
    </location>
</feature>
<reference evidence="11" key="2">
    <citation type="submission" date="2020-09" db="EMBL/GenBank/DDBJ databases">
        <authorList>
            <person name="Kikuchi T."/>
        </authorList>
    </citation>
    <scope>NUCLEOTIDE SEQUENCE</scope>
    <source>
        <strain evidence="11">Ka4C1</strain>
    </source>
</reference>
<dbReference type="eggNOG" id="KOG1702">
    <property type="taxonomic scope" value="Eukaryota"/>
</dbReference>
<dbReference type="InterPro" id="IPR036028">
    <property type="entry name" value="SH3-like_dom_sf"/>
</dbReference>
<dbReference type="Proteomes" id="UP000095284">
    <property type="component" value="Unplaced"/>
</dbReference>
<dbReference type="InterPro" id="IPR051759">
    <property type="entry name" value="LIM-SH3_domain_protein"/>
</dbReference>
<evidence type="ECO:0000256" key="3">
    <source>
        <dbReference type="ARBA" id="ARBA00022737"/>
    </source>
</evidence>
<keyword evidence="2 6" id="KW-0479">Metal-binding</keyword>
<dbReference type="Gene3D" id="2.10.110.10">
    <property type="entry name" value="Cysteine Rich Protein"/>
    <property type="match status" value="1"/>
</dbReference>
<evidence type="ECO:0000256" key="1">
    <source>
        <dbReference type="ARBA" id="ARBA00022443"/>
    </source>
</evidence>
<name>A0A1I7RZZ6_BURXY</name>
<dbReference type="Pfam" id="PF00880">
    <property type="entry name" value="Nebulin"/>
    <property type="match status" value="1"/>
</dbReference>
<dbReference type="InterPro" id="IPR001452">
    <property type="entry name" value="SH3_domain"/>
</dbReference>
<proteinExistence type="predicted"/>
<dbReference type="PRINTS" id="PR00452">
    <property type="entry name" value="SH3DOMAIN"/>
</dbReference>
<dbReference type="PROSITE" id="PS50002">
    <property type="entry name" value="SH3"/>
    <property type="match status" value="1"/>
</dbReference>
<evidence type="ECO:0000256" key="6">
    <source>
        <dbReference type="PROSITE-ProRule" id="PRU00125"/>
    </source>
</evidence>
<evidence type="ECO:0000256" key="7">
    <source>
        <dbReference type="PROSITE-ProRule" id="PRU00192"/>
    </source>
</evidence>
<feature type="domain" description="LIM zinc-binding" evidence="10">
    <location>
        <begin position="4"/>
        <end position="64"/>
    </location>
</feature>
<dbReference type="WBParaSite" id="BXY_0631900.1">
    <property type="protein sequence ID" value="BXY_0631900.1"/>
    <property type="gene ID" value="BXY_0631900"/>
</dbReference>
<evidence type="ECO:0000313" key="11">
    <source>
        <dbReference type="EMBL" id="CAD5222096.1"/>
    </source>
</evidence>
<dbReference type="Gene3D" id="2.30.30.40">
    <property type="entry name" value="SH3 Domains"/>
    <property type="match status" value="1"/>
</dbReference>
<dbReference type="InterPro" id="IPR001781">
    <property type="entry name" value="Znf_LIM"/>
</dbReference>
<dbReference type="GO" id="GO:0005737">
    <property type="term" value="C:cytoplasm"/>
    <property type="evidence" value="ECO:0007669"/>
    <property type="project" value="UniProtKB-ARBA"/>
</dbReference>
<reference evidence="14" key="1">
    <citation type="submission" date="2016-11" db="UniProtKB">
        <authorList>
            <consortium name="WormBaseParasite"/>
        </authorList>
    </citation>
    <scope>IDENTIFICATION</scope>
</reference>
<evidence type="ECO:0000256" key="5">
    <source>
        <dbReference type="ARBA" id="ARBA00023038"/>
    </source>
</evidence>
<dbReference type="AlphaFoldDB" id="A0A1I7RZZ6"/>